<evidence type="ECO:0000313" key="1">
    <source>
        <dbReference type="EMBL" id="AAM25742.1"/>
    </source>
</evidence>
<organism evidence="1 2">
    <name type="scientific">Caldanaerobacter subterraneus subsp. tengcongensis (strain DSM 15242 / JCM 11007 / NBRC 100824 / MB4)</name>
    <name type="common">Thermoanaerobacter tengcongensis</name>
    <dbReference type="NCBI Taxonomy" id="273068"/>
    <lineage>
        <taxon>Bacteria</taxon>
        <taxon>Bacillati</taxon>
        <taxon>Bacillota</taxon>
        <taxon>Clostridia</taxon>
        <taxon>Thermoanaerobacterales</taxon>
        <taxon>Thermoanaerobacteraceae</taxon>
        <taxon>Caldanaerobacter</taxon>
    </lineage>
</organism>
<reference evidence="1 2" key="1">
    <citation type="journal article" date="2002" name="Genome Res.">
        <title>A complete sequence of the T. tengcongensis genome.</title>
        <authorList>
            <person name="Bao Q."/>
            <person name="Tian Y."/>
            <person name="Li W."/>
            <person name="Xu Z."/>
            <person name="Xuan Z."/>
            <person name="Hu S."/>
            <person name="Dong W."/>
            <person name="Yang J."/>
            <person name="Chen Y."/>
            <person name="Xue Y."/>
            <person name="Xu Y."/>
            <person name="Lai X."/>
            <person name="Huang L."/>
            <person name="Dong X."/>
            <person name="Ma Y."/>
            <person name="Ling L."/>
            <person name="Tan H."/>
            <person name="Chen R."/>
            <person name="Wang J."/>
            <person name="Yu J."/>
            <person name="Yang H."/>
        </authorList>
    </citation>
    <scope>NUCLEOTIDE SEQUENCE [LARGE SCALE GENOMIC DNA]</scope>
    <source>
        <strain evidence="2">DSM 15242 / JCM 11007 / NBRC 100824 / MB4</strain>
    </source>
</reference>
<gene>
    <name evidence="1" type="ordered locus">TTE2622</name>
</gene>
<name>Q8R707_CALS4</name>
<keyword evidence="2" id="KW-1185">Reference proteome</keyword>
<dbReference type="EMBL" id="AE008691">
    <property type="protein sequence ID" value="AAM25742.1"/>
    <property type="molecule type" value="Genomic_DNA"/>
</dbReference>
<dbReference type="AlphaFoldDB" id="Q8R707"/>
<evidence type="ECO:0000313" key="2">
    <source>
        <dbReference type="Proteomes" id="UP000000555"/>
    </source>
</evidence>
<dbReference type="STRING" id="273068.TTE2622"/>
<accession>Q8R707</accession>
<proteinExistence type="predicted"/>
<dbReference type="Proteomes" id="UP000000555">
    <property type="component" value="Chromosome"/>
</dbReference>
<protein>
    <submittedName>
        <fullName evidence="1">Uncharacterized protein</fullName>
    </submittedName>
</protein>
<dbReference type="HOGENOM" id="CLU_2341473_0_0_9"/>
<dbReference type="KEGG" id="tte:TTE2622"/>
<sequence>MPYFAQNSGKFEAFNQNLSNKYADKYDFYPKNSAIFLKKRRIFLKCVEYIICKTISKGFKPSVFALIRSFLSSNELVECGIFERGGDVLDLGYVKIL</sequence>